<dbReference type="InterPro" id="IPR036188">
    <property type="entry name" value="FAD/NAD-bd_sf"/>
</dbReference>
<organism evidence="3">
    <name type="scientific">Mycobacterium xenopi 4042</name>
    <dbReference type="NCBI Taxonomy" id="1299334"/>
    <lineage>
        <taxon>Bacteria</taxon>
        <taxon>Bacillati</taxon>
        <taxon>Actinomycetota</taxon>
        <taxon>Actinomycetes</taxon>
        <taxon>Mycobacteriales</taxon>
        <taxon>Mycobacteriaceae</taxon>
        <taxon>Mycobacterium</taxon>
    </lineage>
</organism>
<feature type="domain" description="Amine oxidase" evidence="2">
    <location>
        <begin position="18"/>
        <end position="145"/>
    </location>
</feature>
<dbReference type="Gene3D" id="3.50.50.60">
    <property type="entry name" value="FAD/NAD(P)-binding domain"/>
    <property type="match status" value="1"/>
</dbReference>
<evidence type="ECO:0000259" key="2">
    <source>
        <dbReference type="Pfam" id="PF01593"/>
    </source>
</evidence>
<dbReference type="PANTHER" id="PTHR43734:SF1">
    <property type="entry name" value="PHYTOENE DESATURASE"/>
    <property type="match status" value="1"/>
</dbReference>
<dbReference type="GO" id="GO:0016491">
    <property type="term" value="F:oxidoreductase activity"/>
    <property type="evidence" value="ECO:0007669"/>
    <property type="project" value="InterPro"/>
</dbReference>
<dbReference type="Pfam" id="PF01593">
    <property type="entry name" value="Amino_oxidase"/>
    <property type="match status" value="1"/>
</dbReference>
<feature type="region of interest" description="Disordered" evidence="1">
    <location>
        <begin position="187"/>
        <end position="206"/>
    </location>
</feature>
<reference evidence="3" key="1">
    <citation type="submission" date="2014-01" db="EMBL/GenBank/DDBJ databases">
        <authorList>
            <person name="Brown-Elliot B."/>
            <person name="Wallace R."/>
            <person name="Lenaerts A."/>
            <person name="Ordway D."/>
            <person name="DeGroote M.A."/>
            <person name="Parker T."/>
            <person name="Sizemore C."/>
            <person name="Tallon L.J."/>
            <person name="Sadzewicz L.K."/>
            <person name="Sengamalay N."/>
            <person name="Fraser C.M."/>
            <person name="Hine E."/>
            <person name="Shefchek K.A."/>
            <person name="Das S.P."/>
            <person name="Tettelin H."/>
        </authorList>
    </citation>
    <scope>NUCLEOTIDE SEQUENCE [LARGE SCALE GENOMIC DNA]</scope>
    <source>
        <strain evidence="3">4042</strain>
    </source>
</reference>
<name>X8DKD7_MYCXE</name>
<dbReference type="EMBL" id="JAOB01000013">
    <property type="protein sequence ID" value="EUA68829.1"/>
    <property type="molecule type" value="Genomic_DNA"/>
</dbReference>
<dbReference type="SUPFAM" id="SSF51905">
    <property type="entry name" value="FAD/NAD(P)-binding domain"/>
    <property type="match status" value="1"/>
</dbReference>
<dbReference type="AlphaFoldDB" id="X8DKD7"/>
<comment type="caution">
    <text evidence="3">The sequence shown here is derived from an EMBL/GenBank/DDBJ whole genome shotgun (WGS) entry which is preliminary data.</text>
</comment>
<accession>X8DKD7</accession>
<proteinExistence type="predicted"/>
<evidence type="ECO:0000313" key="3">
    <source>
        <dbReference type="EMBL" id="EUA68829.1"/>
    </source>
</evidence>
<gene>
    <name evidence="3" type="ORF">I553_2017</name>
</gene>
<dbReference type="PANTHER" id="PTHR43734">
    <property type="entry name" value="PHYTOENE DESATURASE"/>
    <property type="match status" value="1"/>
</dbReference>
<evidence type="ECO:0000256" key="1">
    <source>
        <dbReference type="SAM" id="MobiDB-lite"/>
    </source>
</evidence>
<protein>
    <submittedName>
        <fullName evidence="3">Pyridine nucleotide-disulfide oxidoreductase family protein</fullName>
    </submittedName>
</protein>
<dbReference type="PATRIC" id="fig|1299334.3.peg.1508"/>
<sequence length="270" mass="29039">MRTVVGTTDHVVVVGAGLAGLSAALHLAGRGRAVTVVERAGVPGGRAGRKDVDGYRLDTGPTVLTMPEVIDDVFAAVGESTADRLELRAVRPAYRAVFADGESLDVHCDAAAMTAEIRRFAGPDQAHGYRRLRDWLTRLYRVEFDSFIAANFDSPLSLVTPSWRGWPPSGASAGGTRWWAGSSPTNDCGEYSPSRPSTPGPSAARAGCLRRDRLHGHRRRGVLSARWSAGVARCTGRGGGQCRSRIPLRCNSIRLRIPRRAGGWVAHRYG</sequence>
<dbReference type="InterPro" id="IPR002937">
    <property type="entry name" value="Amino_oxidase"/>
</dbReference>